<reference evidence="2" key="1">
    <citation type="submission" date="2016-10" db="EMBL/GenBank/DDBJ databases">
        <authorList>
            <person name="Varghese N."/>
            <person name="Submissions S."/>
        </authorList>
    </citation>
    <scope>NUCLEOTIDE SEQUENCE [LARGE SCALE GENOMIC DNA]</scope>
    <source>
        <strain evidence="2">DSM 23313</strain>
    </source>
</reference>
<dbReference type="Gene3D" id="3.40.50.620">
    <property type="entry name" value="HUPs"/>
    <property type="match status" value="1"/>
</dbReference>
<dbReference type="GO" id="GO:0016779">
    <property type="term" value="F:nucleotidyltransferase activity"/>
    <property type="evidence" value="ECO:0007669"/>
    <property type="project" value="UniProtKB-KW"/>
</dbReference>
<organism evidence="1 2">
    <name type="scientific">Myroides phaeus</name>
    <dbReference type="NCBI Taxonomy" id="702745"/>
    <lineage>
        <taxon>Bacteria</taxon>
        <taxon>Pseudomonadati</taxon>
        <taxon>Bacteroidota</taxon>
        <taxon>Flavobacteriia</taxon>
        <taxon>Flavobacteriales</taxon>
        <taxon>Flavobacteriaceae</taxon>
        <taxon>Myroides</taxon>
    </lineage>
</organism>
<gene>
    <name evidence="1" type="ORF">SAMN05421818_10469</name>
</gene>
<dbReference type="Proteomes" id="UP000243588">
    <property type="component" value="Unassembled WGS sequence"/>
</dbReference>
<keyword evidence="1" id="KW-0548">Nucleotidyltransferase</keyword>
<evidence type="ECO:0000313" key="2">
    <source>
        <dbReference type="Proteomes" id="UP000243588"/>
    </source>
</evidence>
<protein>
    <submittedName>
        <fullName evidence="1">Glycerol-3-phosphate cytidylyltransferase</fullName>
    </submittedName>
</protein>
<dbReference type="STRING" id="702745.SAMN05421818_10469"/>
<sequence length="118" mass="13831">MKVGITFSPFYSLDAQYLAMLQDAKQHCDYLIVGLQTNPAKDHNYTEPATLSLTERFVQLNNCELIDEIIPYITEQDVEDIMRSFYINIRFVHKRYKDAFVAKDYCEAKNIAIEYFSL</sequence>
<dbReference type="EMBL" id="FNDQ01000004">
    <property type="protein sequence ID" value="SDH45279.1"/>
    <property type="molecule type" value="Genomic_DNA"/>
</dbReference>
<dbReference type="RefSeq" id="WP_090406141.1">
    <property type="nucleotide sequence ID" value="NZ_FNDQ01000004.1"/>
</dbReference>
<evidence type="ECO:0000313" key="1">
    <source>
        <dbReference type="EMBL" id="SDH45279.1"/>
    </source>
</evidence>
<dbReference type="InterPro" id="IPR014729">
    <property type="entry name" value="Rossmann-like_a/b/a_fold"/>
</dbReference>
<accession>A0A1G8CIQ6</accession>
<name>A0A1G8CIQ6_9FLAO</name>
<keyword evidence="2" id="KW-1185">Reference proteome</keyword>
<keyword evidence="1" id="KW-0808">Transferase</keyword>
<dbReference type="SUPFAM" id="SSF52374">
    <property type="entry name" value="Nucleotidylyl transferase"/>
    <property type="match status" value="1"/>
</dbReference>
<proteinExistence type="predicted"/>
<dbReference type="AlphaFoldDB" id="A0A1G8CIQ6"/>